<dbReference type="AlphaFoldDB" id="A0A9D4QB79"/>
<gene>
    <name evidence="1" type="ORF">HPB52_024123</name>
</gene>
<dbReference type="Proteomes" id="UP000821837">
    <property type="component" value="Chromosome 11"/>
</dbReference>
<proteinExistence type="predicted"/>
<reference evidence="1" key="2">
    <citation type="submission" date="2021-09" db="EMBL/GenBank/DDBJ databases">
        <authorList>
            <person name="Jia N."/>
            <person name="Wang J."/>
            <person name="Shi W."/>
            <person name="Du L."/>
            <person name="Sun Y."/>
            <person name="Zhan W."/>
            <person name="Jiang J."/>
            <person name="Wang Q."/>
            <person name="Zhang B."/>
            <person name="Ji P."/>
            <person name="Sakyi L.B."/>
            <person name="Cui X."/>
            <person name="Yuan T."/>
            <person name="Jiang B."/>
            <person name="Yang W."/>
            <person name="Lam T.T.-Y."/>
            <person name="Chang Q."/>
            <person name="Ding S."/>
            <person name="Wang X."/>
            <person name="Zhu J."/>
            <person name="Ruan X."/>
            <person name="Zhao L."/>
            <person name="Wei J."/>
            <person name="Que T."/>
            <person name="Du C."/>
            <person name="Cheng J."/>
            <person name="Dai P."/>
            <person name="Han X."/>
            <person name="Huang E."/>
            <person name="Gao Y."/>
            <person name="Liu J."/>
            <person name="Shao H."/>
            <person name="Ye R."/>
            <person name="Li L."/>
            <person name="Wei W."/>
            <person name="Wang X."/>
            <person name="Wang C."/>
            <person name="Huo Q."/>
            <person name="Li W."/>
            <person name="Guo W."/>
            <person name="Chen H."/>
            <person name="Chen S."/>
            <person name="Zhou L."/>
            <person name="Zhou L."/>
            <person name="Ni X."/>
            <person name="Tian J."/>
            <person name="Zhou Y."/>
            <person name="Sheng Y."/>
            <person name="Liu T."/>
            <person name="Pan Y."/>
            <person name="Xia L."/>
            <person name="Li J."/>
            <person name="Zhao F."/>
            <person name="Cao W."/>
        </authorList>
    </citation>
    <scope>NUCLEOTIDE SEQUENCE</scope>
    <source>
        <strain evidence="1">Rsan-2018</strain>
        <tissue evidence="1">Larvae</tissue>
    </source>
</reference>
<keyword evidence="2" id="KW-1185">Reference proteome</keyword>
<dbReference type="EMBL" id="JABSTV010001247">
    <property type="protein sequence ID" value="KAH7973315.1"/>
    <property type="molecule type" value="Genomic_DNA"/>
</dbReference>
<evidence type="ECO:0000313" key="1">
    <source>
        <dbReference type="EMBL" id="KAH7973315.1"/>
    </source>
</evidence>
<accession>A0A9D4QB79</accession>
<name>A0A9D4QB79_RHISA</name>
<comment type="caution">
    <text evidence="1">The sequence shown here is derived from an EMBL/GenBank/DDBJ whole genome shotgun (WGS) entry which is preliminary data.</text>
</comment>
<protein>
    <submittedName>
        <fullName evidence="1">Uncharacterized protein</fullName>
    </submittedName>
</protein>
<organism evidence="1 2">
    <name type="scientific">Rhipicephalus sanguineus</name>
    <name type="common">Brown dog tick</name>
    <name type="synonym">Ixodes sanguineus</name>
    <dbReference type="NCBI Taxonomy" id="34632"/>
    <lineage>
        <taxon>Eukaryota</taxon>
        <taxon>Metazoa</taxon>
        <taxon>Ecdysozoa</taxon>
        <taxon>Arthropoda</taxon>
        <taxon>Chelicerata</taxon>
        <taxon>Arachnida</taxon>
        <taxon>Acari</taxon>
        <taxon>Parasitiformes</taxon>
        <taxon>Ixodida</taxon>
        <taxon>Ixodoidea</taxon>
        <taxon>Ixodidae</taxon>
        <taxon>Rhipicephalinae</taxon>
        <taxon>Rhipicephalus</taxon>
        <taxon>Rhipicephalus</taxon>
    </lineage>
</organism>
<evidence type="ECO:0000313" key="2">
    <source>
        <dbReference type="Proteomes" id="UP000821837"/>
    </source>
</evidence>
<sequence>MEGNFREKQERRAELEKQVKALMALDPVPVRCEAIGEGSTDSQADTGRKRDLGAAAAHVGAGDSMEASGSYRYVAQQSSGGAEQGAPAAGSLPRVRVEKGVFTTVKADTWVRMQAQSGKCMMDALAKAQEVAVDSMEGENIIIHSGLNDVLKGKSQNLLALSLQTRFVAA</sequence>
<reference evidence="1" key="1">
    <citation type="journal article" date="2020" name="Cell">
        <title>Large-Scale Comparative Analyses of Tick Genomes Elucidate Their Genetic Diversity and Vector Capacities.</title>
        <authorList>
            <consortium name="Tick Genome and Microbiome Consortium (TIGMIC)"/>
            <person name="Jia N."/>
            <person name="Wang J."/>
            <person name="Shi W."/>
            <person name="Du L."/>
            <person name="Sun Y."/>
            <person name="Zhan W."/>
            <person name="Jiang J.F."/>
            <person name="Wang Q."/>
            <person name="Zhang B."/>
            <person name="Ji P."/>
            <person name="Bell-Sakyi L."/>
            <person name="Cui X.M."/>
            <person name="Yuan T.T."/>
            <person name="Jiang B.G."/>
            <person name="Yang W.F."/>
            <person name="Lam T.T."/>
            <person name="Chang Q.C."/>
            <person name="Ding S.J."/>
            <person name="Wang X.J."/>
            <person name="Zhu J.G."/>
            <person name="Ruan X.D."/>
            <person name="Zhao L."/>
            <person name="Wei J.T."/>
            <person name="Ye R.Z."/>
            <person name="Que T.C."/>
            <person name="Du C.H."/>
            <person name="Zhou Y.H."/>
            <person name="Cheng J.X."/>
            <person name="Dai P.F."/>
            <person name="Guo W.B."/>
            <person name="Han X.H."/>
            <person name="Huang E.J."/>
            <person name="Li L.F."/>
            <person name="Wei W."/>
            <person name="Gao Y.C."/>
            <person name="Liu J.Z."/>
            <person name="Shao H.Z."/>
            <person name="Wang X."/>
            <person name="Wang C.C."/>
            <person name="Yang T.C."/>
            <person name="Huo Q.B."/>
            <person name="Li W."/>
            <person name="Chen H.Y."/>
            <person name="Chen S.E."/>
            <person name="Zhou L.G."/>
            <person name="Ni X.B."/>
            <person name="Tian J.H."/>
            <person name="Sheng Y."/>
            <person name="Liu T."/>
            <person name="Pan Y.S."/>
            <person name="Xia L.Y."/>
            <person name="Li J."/>
            <person name="Zhao F."/>
            <person name="Cao W.C."/>
        </authorList>
    </citation>
    <scope>NUCLEOTIDE SEQUENCE</scope>
    <source>
        <strain evidence="1">Rsan-2018</strain>
    </source>
</reference>
<dbReference type="VEuPathDB" id="VectorBase:RSAN_030330"/>